<sequence>MPSLLHQKSLALQYLLSIAVKSMIEHLTVARPERDRTWYICLYSLFLLAAPQTTLYDARRGHEAKSFKHVPSTKGCAKSLATKARQANSNSISALSSMPFAYPLRKALARTTQPPPPSPSPLSSDSDHQIRPPHI</sequence>
<dbReference type="AlphaFoldDB" id="A0A2J6QST9"/>
<evidence type="ECO:0000256" key="1">
    <source>
        <dbReference type="SAM" id="MobiDB-lite"/>
    </source>
</evidence>
<dbReference type="Proteomes" id="UP000235786">
    <property type="component" value="Unassembled WGS sequence"/>
</dbReference>
<gene>
    <name evidence="2" type="ORF">L207DRAFT_239810</name>
</gene>
<evidence type="ECO:0000313" key="3">
    <source>
        <dbReference type="Proteomes" id="UP000235786"/>
    </source>
</evidence>
<reference evidence="2 3" key="1">
    <citation type="submission" date="2016-04" db="EMBL/GenBank/DDBJ databases">
        <title>A degradative enzymes factory behind the ericoid mycorrhizal symbiosis.</title>
        <authorList>
            <consortium name="DOE Joint Genome Institute"/>
            <person name="Martino E."/>
            <person name="Morin E."/>
            <person name="Grelet G."/>
            <person name="Kuo A."/>
            <person name="Kohler A."/>
            <person name="Daghino S."/>
            <person name="Barry K."/>
            <person name="Choi C."/>
            <person name="Cichocki N."/>
            <person name="Clum A."/>
            <person name="Copeland A."/>
            <person name="Hainaut M."/>
            <person name="Haridas S."/>
            <person name="Labutti K."/>
            <person name="Lindquist E."/>
            <person name="Lipzen A."/>
            <person name="Khouja H.-R."/>
            <person name="Murat C."/>
            <person name="Ohm R."/>
            <person name="Olson A."/>
            <person name="Spatafora J."/>
            <person name="Veneault-Fourrey C."/>
            <person name="Henrissat B."/>
            <person name="Grigoriev I."/>
            <person name="Martin F."/>
            <person name="Perotto S."/>
        </authorList>
    </citation>
    <scope>NUCLEOTIDE SEQUENCE [LARGE SCALE GENOMIC DNA]</scope>
    <source>
        <strain evidence="2 3">F</strain>
    </source>
</reference>
<feature type="compositionally biased region" description="Basic and acidic residues" evidence="1">
    <location>
        <begin position="125"/>
        <end position="135"/>
    </location>
</feature>
<organism evidence="2 3">
    <name type="scientific">Hyaloscypha variabilis (strain UAMH 11265 / GT02V1 / F)</name>
    <name type="common">Meliniomyces variabilis</name>
    <dbReference type="NCBI Taxonomy" id="1149755"/>
    <lineage>
        <taxon>Eukaryota</taxon>
        <taxon>Fungi</taxon>
        <taxon>Dikarya</taxon>
        <taxon>Ascomycota</taxon>
        <taxon>Pezizomycotina</taxon>
        <taxon>Leotiomycetes</taxon>
        <taxon>Helotiales</taxon>
        <taxon>Hyaloscyphaceae</taxon>
        <taxon>Hyaloscypha</taxon>
        <taxon>Hyaloscypha variabilis</taxon>
    </lineage>
</organism>
<dbReference type="EMBL" id="KZ613975">
    <property type="protein sequence ID" value="PMD29329.1"/>
    <property type="molecule type" value="Genomic_DNA"/>
</dbReference>
<evidence type="ECO:0000313" key="2">
    <source>
        <dbReference type="EMBL" id="PMD29329.1"/>
    </source>
</evidence>
<keyword evidence="3" id="KW-1185">Reference proteome</keyword>
<protein>
    <submittedName>
        <fullName evidence="2">Uncharacterized protein</fullName>
    </submittedName>
</protein>
<feature type="region of interest" description="Disordered" evidence="1">
    <location>
        <begin position="106"/>
        <end position="135"/>
    </location>
</feature>
<accession>A0A2J6QST9</accession>
<proteinExistence type="predicted"/>
<name>A0A2J6QST9_HYAVF</name>